<dbReference type="Gene3D" id="2.40.30.10">
    <property type="entry name" value="Translation factors"/>
    <property type="match status" value="2"/>
</dbReference>
<dbReference type="InterPro" id="IPR009001">
    <property type="entry name" value="Transl_elong_EF1A/Init_IF2_C"/>
</dbReference>
<dbReference type="GO" id="GO:0005524">
    <property type="term" value="F:ATP binding"/>
    <property type="evidence" value="ECO:0007669"/>
    <property type="project" value="UniProtKB-UniRule"/>
</dbReference>
<organism evidence="16 17">
    <name type="scientific">Coralloluteibacterium stylophorae</name>
    <dbReference type="NCBI Taxonomy" id="1776034"/>
    <lineage>
        <taxon>Bacteria</taxon>
        <taxon>Pseudomonadati</taxon>
        <taxon>Pseudomonadota</taxon>
        <taxon>Gammaproteobacteria</taxon>
        <taxon>Lysobacterales</taxon>
        <taxon>Lysobacteraceae</taxon>
        <taxon>Coralloluteibacterium</taxon>
    </lineage>
</organism>
<dbReference type="CDD" id="cd02027">
    <property type="entry name" value="APSK"/>
    <property type="match status" value="1"/>
</dbReference>
<dbReference type="PROSITE" id="PS00301">
    <property type="entry name" value="G_TR_1"/>
    <property type="match status" value="1"/>
</dbReference>
<dbReference type="InterPro" id="IPR002891">
    <property type="entry name" value="APS"/>
</dbReference>
<dbReference type="NCBIfam" id="TIGR00455">
    <property type="entry name" value="apsK"/>
    <property type="match status" value="1"/>
</dbReference>
<evidence type="ECO:0000256" key="12">
    <source>
        <dbReference type="ARBA" id="ARBA00049370"/>
    </source>
</evidence>
<dbReference type="Pfam" id="PF01583">
    <property type="entry name" value="APS_kinase"/>
    <property type="match status" value="1"/>
</dbReference>
<dbReference type="GO" id="GO:0005525">
    <property type="term" value="F:GTP binding"/>
    <property type="evidence" value="ECO:0007669"/>
    <property type="project" value="UniProtKB-UniRule"/>
</dbReference>
<feature type="binding site" evidence="13">
    <location>
        <begin position="109"/>
        <end position="113"/>
    </location>
    <ligand>
        <name>GTP</name>
        <dbReference type="ChEBI" id="CHEBI:37565"/>
    </ligand>
</feature>
<comment type="pathway">
    <text evidence="3 14">Sulfur metabolism; hydrogen sulfide biosynthesis; sulfite from sulfate: step 2/3.</text>
</comment>
<dbReference type="AlphaFoldDB" id="A0AAP2CAE0"/>
<comment type="function">
    <text evidence="13">With CysD forms the ATP sulfurylase (ATPS) that catalyzes the adenylation of sulfate producing adenosine 5'-phosphosulfate (APS) and diphosphate, the first enzymatic step in sulfur assimilation pathway. APS synthesis involves the formation of a high-energy phosphoric-sulfuric acid anhydride bond driven by GTP hydrolysis by CysN coupled to ATP hydrolysis by CysD.</text>
</comment>
<dbReference type="InterPro" id="IPR059117">
    <property type="entry name" value="APS_kinase_dom"/>
</dbReference>
<dbReference type="InterPro" id="IPR000795">
    <property type="entry name" value="T_Tr_GTP-bd_dom"/>
</dbReference>
<evidence type="ECO:0000256" key="11">
    <source>
        <dbReference type="ARBA" id="ARBA00023268"/>
    </source>
</evidence>
<dbReference type="InterPro" id="IPR009000">
    <property type="entry name" value="Transl_B-barrel_sf"/>
</dbReference>
<accession>A0AAP2CAE0</accession>
<protein>
    <recommendedName>
        <fullName evidence="13 14">Multifunctional fusion protein</fullName>
    </recommendedName>
    <domain>
        <recommendedName>
            <fullName evidence="13">Sulfate adenylyltransferase subunit 1</fullName>
            <ecNumber evidence="13">2.7.7.4</ecNumber>
        </recommendedName>
        <alternativeName>
            <fullName evidence="13">ATP-sulfurylase large subunit</fullName>
        </alternativeName>
        <alternativeName>
            <fullName evidence="13">Sulfate adenylate transferase</fullName>
            <shortName evidence="13">SAT</shortName>
        </alternativeName>
    </domain>
    <domain>
        <recommendedName>
            <fullName evidence="14">Adenylyl-sulfate kinase</fullName>
            <ecNumber evidence="14">2.7.1.25</ecNumber>
        </recommendedName>
        <alternativeName>
            <fullName evidence="14">APS kinase</fullName>
        </alternativeName>
        <alternativeName>
            <fullName evidence="14">ATP adenosine-5'-phosphosulfate 3'-phosphotransferase</fullName>
        </alternativeName>
        <alternativeName>
            <fullName evidence="14">Adenosine-5'-phosphosulfate kinase</fullName>
        </alternativeName>
    </domain>
</protein>
<comment type="pathway">
    <text evidence="13">Sulfur metabolism; hydrogen sulfide biosynthesis; sulfite from sulfate: step 1/3.</text>
</comment>
<keyword evidence="10 13" id="KW-0342">GTP-binding</keyword>
<evidence type="ECO:0000256" key="7">
    <source>
        <dbReference type="ARBA" id="ARBA00022695"/>
    </source>
</evidence>
<sequence length="628" mass="68145">MDMHVAAPDAIDAYLKRHEDSRLLRFITCGSVDDGKSTLIGRLLFDSKRLFDDQLAALAADSRRHGTRGGEIDYALLLDGLAAEREQGITIDVAWRYFATDRRRFIVADCPGHEQYTRNMATGASQAELAIVLVDARRGVLTQTRRHSYILSLFGVRHVVLAVNKMDLVDHSQRRFDRIASDYLELAEQLGISRVTCIPMSALEGDNLSTPSRAMPWYAGPTLLEHLETVEIADPAEAGALRMPVQWVNRPHQDFRGLAGTVAAGTAVPGDEVVALPSGRRSRIARVLRADGSDAPAVAGEAVTLVLADQIDVARGDVIAAAADPVQVADGFAVRLLWMDDAPLLPGRRYLMKLGTRSVPASVGEIRHRVDVNTQQEIAARRLELNEVGLCHLVAEAPVAYAPFVRDRTLGGFILIDRETNATAAVGTIEHALRRAENVHWSAAGVDAAARARIKGQRPRVVWFTGLSGAGKSTIAGRVEERLNARGLHSFLLDGDNLRHGLNRDLGFGEVDRVENVRRAAEVARLMADAGLIVLVSLISPFRADREMARARFAGDEFVEAFVDVPLAVAEARDPKGLYRKARSGAIANFTGIGSPYEPPAAPELHLDAAARTVDELADAVLAALGID</sequence>
<evidence type="ECO:0000256" key="10">
    <source>
        <dbReference type="ARBA" id="ARBA00023134"/>
    </source>
</evidence>
<dbReference type="SUPFAM" id="SSF50447">
    <property type="entry name" value="Translation proteins"/>
    <property type="match status" value="1"/>
</dbReference>
<evidence type="ECO:0000313" key="17">
    <source>
        <dbReference type="Proteomes" id="UP000675747"/>
    </source>
</evidence>
<feature type="binding site" evidence="14">
    <location>
        <begin position="466"/>
        <end position="473"/>
    </location>
    <ligand>
        <name>ATP</name>
        <dbReference type="ChEBI" id="CHEBI:30616"/>
    </ligand>
</feature>
<comment type="function">
    <text evidence="2">APS kinase catalyzes the synthesis of activated sulfate.</text>
</comment>
<keyword evidence="8 13" id="KW-0547">Nucleotide-binding</keyword>
<evidence type="ECO:0000256" key="4">
    <source>
        <dbReference type="ARBA" id="ARBA00005438"/>
    </source>
</evidence>
<comment type="caution">
    <text evidence="16">The sequence shown here is derived from an EMBL/GenBank/DDBJ whole genome shotgun (WGS) entry which is preliminary data.</text>
</comment>
<reference evidence="16 17" key="1">
    <citation type="journal article" date="2021" name="Microbiol. Resour. Announc.">
        <title>Draft Genome Sequence of Coralloluteibacterium stylophorae LMG 29479T.</title>
        <authorList>
            <person name="Karlyshev A.V."/>
            <person name="Kudryashova E.B."/>
            <person name="Ariskina E.V."/>
            <person name="Conroy A.P."/>
            <person name="Abidueva E.Y."/>
        </authorList>
    </citation>
    <scope>NUCLEOTIDE SEQUENCE [LARGE SCALE GENOMIC DNA]</scope>
    <source>
        <strain evidence="16 17">LMG 29479</strain>
    </source>
</reference>
<dbReference type="Pfam" id="PF22594">
    <property type="entry name" value="GTP-eEF1A_C"/>
    <property type="match status" value="1"/>
</dbReference>
<comment type="catalytic activity">
    <reaction evidence="1 14">
        <text>adenosine 5'-phosphosulfate + ATP = 3'-phosphoadenylyl sulfate + ADP + H(+)</text>
        <dbReference type="Rhea" id="RHEA:24152"/>
        <dbReference type="ChEBI" id="CHEBI:15378"/>
        <dbReference type="ChEBI" id="CHEBI:30616"/>
        <dbReference type="ChEBI" id="CHEBI:58243"/>
        <dbReference type="ChEBI" id="CHEBI:58339"/>
        <dbReference type="ChEBI" id="CHEBI:456216"/>
        <dbReference type="EC" id="2.7.1.25"/>
    </reaction>
</comment>
<proteinExistence type="inferred from homology"/>
<dbReference type="InterPro" id="IPR054696">
    <property type="entry name" value="GTP-eEF1A_C"/>
</dbReference>
<comment type="similarity">
    <text evidence="13">Belongs to the TRAFAC class translation factor GTPase superfamily. Classic translation factor GTPase family. CysN/NodQ subfamily.</text>
</comment>
<dbReference type="InterPro" id="IPR050100">
    <property type="entry name" value="TRAFAC_GTPase_members"/>
</dbReference>
<dbReference type="PANTHER" id="PTHR23115">
    <property type="entry name" value="TRANSLATION FACTOR"/>
    <property type="match status" value="1"/>
</dbReference>
<dbReference type="InterPro" id="IPR044139">
    <property type="entry name" value="CysN_NoDQ_III"/>
</dbReference>
<evidence type="ECO:0000256" key="5">
    <source>
        <dbReference type="ARBA" id="ARBA00007237"/>
    </source>
</evidence>
<comment type="similarity">
    <text evidence="5">In the N-terminal section; belongs to the TRAFAC class translation factor GTPase superfamily. Classic translation factor GTPase family. CysN/NodQ subfamily.</text>
</comment>
<evidence type="ECO:0000256" key="13">
    <source>
        <dbReference type="HAMAP-Rule" id="MF_00062"/>
    </source>
</evidence>
<keyword evidence="6 13" id="KW-0808">Transferase</keyword>
<gene>
    <name evidence="13 16" type="primary">cysN</name>
    <name evidence="14" type="synonym">cysC</name>
    <name evidence="16" type="ORF">KB893_004140</name>
</gene>
<dbReference type="GO" id="GO:0070814">
    <property type="term" value="P:hydrogen sulfide biosynthetic process"/>
    <property type="evidence" value="ECO:0007669"/>
    <property type="project" value="UniProtKB-UniRule"/>
</dbReference>
<dbReference type="Proteomes" id="UP000675747">
    <property type="component" value="Unassembled WGS sequence"/>
</dbReference>
<evidence type="ECO:0000256" key="9">
    <source>
        <dbReference type="ARBA" id="ARBA00022840"/>
    </source>
</evidence>
<dbReference type="InterPro" id="IPR031157">
    <property type="entry name" value="G_TR_CS"/>
</dbReference>
<evidence type="ECO:0000259" key="15">
    <source>
        <dbReference type="PROSITE" id="PS51722"/>
    </source>
</evidence>
<evidence type="ECO:0000256" key="3">
    <source>
        <dbReference type="ARBA" id="ARBA00004806"/>
    </source>
</evidence>
<dbReference type="NCBIfam" id="NF003478">
    <property type="entry name" value="PRK05124.1"/>
    <property type="match status" value="1"/>
</dbReference>
<dbReference type="HAMAP" id="MF_00062">
    <property type="entry name" value="Sulf_adenylyltr_sub1"/>
    <property type="match status" value="1"/>
</dbReference>
<dbReference type="Pfam" id="PF00009">
    <property type="entry name" value="GTP_EFTU"/>
    <property type="match status" value="1"/>
</dbReference>
<dbReference type="CDD" id="cd04095">
    <property type="entry name" value="CysN_NoDQ_III"/>
    <property type="match status" value="1"/>
</dbReference>
<evidence type="ECO:0000256" key="1">
    <source>
        <dbReference type="ARBA" id="ARBA00001823"/>
    </source>
</evidence>
<comment type="catalytic activity">
    <reaction evidence="12 13">
        <text>sulfate + ATP + H(+) = adenosine 5'-phosphosulfate + diphosphate</text>
        <dbReference type="Rhea" id="RHEA:18133"/>
        <dbReference type="ChEBI" id="CHEBI:15378"/>
        <dbReference type="ChEBI" id="CHEBI:16189"/>
        <dbReference type="ChEBI" id="CHEBI:30616"/>
        <dbReference type="ChEBI" id="CHEBI:33019"/>
        <dbReference type="ChEBI" id="CHEBI:58243"/>
        <dbReference type="EC" id="2.7.7.4"/>
    </reaction>
</comment>
<keyword evidence="7 13" id="KW-0548">Nucleotidyltransferase</keyword>
<dbReference type="EC" id="2.7.1.25" evidence="14"/>
<dbReference type="GO" id="GO:0004781">
    <property type="term" value="F:sulfate adenylyltransferase (ATP) activity"/>
    <property type="evidence" value="ECO:0007669"/>
    <property type="project" value="UniProtKB-UniRule"/>
</dbReference>
<feature type="binding site" evidence="13">
    <location>
        <begin position="164"/>
        <end position="167"/>
    </location>
    <ligand>
        <name>GTP</name>
        <dbReference type="ChEBI" id="CHEBI:37565"/>
    </ligand>
</feature>
<dbReference type="GO" id="GO:0004020">
    <property type="term" value="F:adenylylsulfate kinase activity"/>
    <property type="evidence" value="ECO:0007669"/>
    <property type="project" value="UniProtKB-UniRule"/>
</dbReference>
<comment type="similarity">
    <text evidence="4">In the C-terminal section; belongs to the APS kinase family.</text>
</comment>
<keyword evidence="14" id="KW-0597">Phosphoprotein</keyword>
<comment type="subunit">
    <text evidence="13">Heterodimer composed of CysD, the smaller subunit, and CysN.</text>
</comment>
<keyword evidence="14" id="KW-0418">Kinase</keyword>
<dbReference type="NCBIfam" id="NF003013">
    <property type="entry name" value="PRK03846.1"/>
    <property type="match status" value="1"/>
</dbReference>
<comment type="function">
    <text evidence="14">Catalyzes the synthesis of activated sulfate.</text>
</comment>
<feature type="active site" description="Phosphoserine intermediate" evidence="14">
    <location>
        <position position="540"/>
    </location>
</feature>
<keyword evidence="9 13" id="KW-0067">ATP-binding</keyword>
<dbReference type="GO" id="GO:0000103">
    <property type="term" value="P:sulfate assimilation"/>
    <property type="evidence" value="ECO:0007669"/>
    <property type="project" value="UniProtKB-UniRule"/>
</dbReference>
<keyword evidence="11" id="KW-0511">Multifunctional enzyme</keyword>
<feature type="domain" description="Tr-type G" evidence="15">
    <location>
        <begin position="21"/>
        <end position="237"/>
    </location>
</feature>
<dbReference type="SUPFAM" id="SSF52540">
    <property type="entry name" value="P-loop containing nucleoside triphosphate hydrolases"/>
    <property type="match status" value="2"/>
</dbReference>
<dbReference type="HAMAP" id="MF_00065">
    <property type="entry name" value="Adenylyl_sulf_kinase"/>
    <property type="match status" value="1"/>
</dbReference>
<evidence type="ECO:0000256" key="8">
    <source>
        <dbReference type="ARBA" id="ARBA00022741"/>
    </source>
</evidence>
<dbReference type="GO" id="GO:0003924">
    <property type="term" value="F:GTPase activity"/>
    <property type="evidence" value="ECO:0007669"/>
    <property type="project" value="InterPro"/>
</dbReference>
<dbReference type="FunFam" id="3.40.50.300:FF:000119">
    <property type="entry name" value="Sulfate adenylyltransferase subunit 1"/>
    <property type="match status" value="1"/>
</dbReference>
<dbReference type="PROSITE" id="PS51722">
    <property type="entry name" value="G_TR_2"/>
    <property type="match status" value="1"/>
</dbReference>
<comment type="similarity">
    <text evidence="14">Belongs to the APS kinase family.</text>
</comment>
<dbReference type="CDD" id="cd03695">
    <property type="entry name" value="CysN_NodQ_II"/>
    <property type="match status" value="1"/>
</dbReference>
<dbReference type="NCBIfam" id="TIGR02034">
    <property type="entry name" value="CysN"/>
    <property type="match status" value="1"/>
</dbReference>
<dbReference type="EC" id="2.7.7.4" evidence="13"/>
<dbReference type="SUPFAM" id="SSF50465">
    <property type="entry name" value="EF-Tu/eEF-1alpha/eIF2-gamma C-terminal domain"/>
    <property type="match status" value="1"/>
</dbReference>
<dbReference type="InterPro" id="IPR044138">
    <property type="entry name" value="CysN_II"/>
</dbReference>
<dbReference type="NCBIfam" id="NF004035">
    <property type="entry name" value="PRK05506.1"/>
    <property type="match status" value="1"/>
</dbReference>
<name>A0AAP2CAE0_9GAMM</name>
<dbReference type="InterPro" id="IPR011779">
    <property type="entry name" value="SO4_adenylTrfase_lsu"/>
</dbReference>
<dbReference type="EMBL" id="JAGQFT020000002">
    <property type="protein sequence ID" value="MBS7456325.1"/>
    <property type="molecule type" value="Genomic_DNA"/>
</dbReference>
<dbReference type="CDD" id="cd04166">
    <property type="entry name" value="CysN_ATPS"/>
    <property type="match status" value="1"/>
</dbReference>
<keyword evidence="17" id="KW-1185">Reference proteome</keyword>
<evidence type="ECO:0000256" key="2">
    <source>
        <dbReference type="ARBA" id="ARBA00002357"/>
    </source>
</evidence>
<dbReference type="PRINTS" id="PR00315">
    <property type="entry name" value="ELONGATNFCT"/>
</dbReference>
<dbReference type="Gene3D" id="3.40.50.300">
    <property type="entry name" value="P-loop containing nucleotide triphosphate hydrolases"/>
    <property type="match status" value="2"/>
</dbReference>
<dbReference type="InterPro" id="IPR027417">
    <property type="entry name" value="P-loop_NTPase"/>
</dbReference>
<dbReference type="InterPro" id="IPR041757">
    <property type="entry name" value="CysN_GTP-bd"/>
</dbReference>
<feature type="binding site" evidence="13">
    <location>
        <begin position="30"/>
        <end position="37"/>
    </location>
    <ligand>
        <name>GTP</name>
        <dbReference type="ChEBI" id="CHEBI:37565"/>
    </ligand>
</feature>
<evidence type="ECO:0000256" key="14">
    <source>
        <dbReference type="HAMAP-Rule" id="MF_00065"/>
    </source>
</evidence>
<evidence type="ECO:0000256" key="6">
    <source>
        <dbReference type="ARBA" id="ARBA00022679"/>
    </source>
</evidence>
<evidence type="ECO:0000313" key="16">
    <source>
        <dbReference type="EMBL" id="MBS7456325.1"/>
    </source>
</evidence>
<dbReference type="RefSeq" id="WP_213173456.1">
    <property type="nucleotide sequence ID" value="NZ_JAGQFT020000002.1"/>
</dbReference>